<evidence type="ECO:0000313" key="2">
    <source>
        <dbReference type="Proteomes" id="UP001241377"/>
    </source>
</evidence>
<evidence type="ECO:0000313" key="1">
    <source>
        <dbReference type="EMBL" id="KAJ9091205.1"/>
    </source>
</evidence>
<proteinExistence type="predicted"/>
<name>A0ACC2UWC2_9TREE</name>
<accession>A0ACC2UWC2</accession>
<dbReference type="EMBL" id="JASBWR010000153">
    <property type="protein sequence ID" value="KAJ9091205.1"/>
    <property type="molecule type" value="Genomic_DNA"/>
</dbReference>
<protein>
    <submittedName>
        <fullName evidence="1">Uncharacterized protein</fullName>
    </submittedName>
</protein>
<sequence length="87" mass="9529">MGAGRYYSERSYEKSRDSFDAELLDTASVGIDDTATASAVTSDSEYEPHTEGADMEPLRKRGRVQTPYRELSEEAAMGHSPGHESAL</sequence>
<gene>
    <name evidence="1" type="ORF">QFC19_009201</name>
</gene>
<comment type="caution">
    <text evidence="1">The sequence shown here is derived from an EMBL/GenBank/DDBJ whole genome shotgun (WGS) entry which is preliminary data.</text>
</comment>
<reference evidence="1" key="1">
    <citation type="submission" date="2023-04" db="EMBL/GenBank/DDBJ databases">
        <title>Draft Genome sequencing of Naganishia species isolated from polar environments using Oxford Nanopore Technology.</title>
        <authorList>
            <person name="Leo P."/>
            <person name="Venkateswaran K."/>
        </authorList>
    </citation>
    <scope>NUCLEOTIDE SEQUENCE</scope>
    <source>
        <strain evidence="1">MNA-CCFEE 5261</strain>
    </source>
</reference>
<dbReference type="Proteomes" id="UP001241377">
    <property type="component" value="Unassembled WGS sequence"/>
</dbReference>
<organism evidence="1 2">
    <name type="scientific">Naganishia cerealis</name>
    <dbReference type="NCBI Taxonomy" id="610337"/>
    <lineage>
        <taxon>Eukaryota</taxon>
        <taxon>Fungi</taxon>
        <taxon>Dikarya</taxon>
        <taxon>Basidiomycota</taxon>
        <taxon>Agaricomycotina</taxon>
        <taxon>Tremellomycetes</taxon>
        <taxon>Filobasidiales</taxon>
        <taxon>Filobasidiaceae</taxon>
        <taxon>Naganishia</taxon>
    </lineage>
</organism>
<keyword evidence="2" id="KW-1185">Reference proteome</keyword>